<sequence>MKIYIAMLSFLISAPLFAQKEWSLKKDKDDIQIYTRSVDSSKIKAYKAEMTVKSSLDKVKDVIIDGDQLHVWNYKAIDSKLLKKSSENTYLIWMALDLPWPLRNRDFVTSLKLNRVSKDAVRIDITAASDQYEIQEDYLRMASFEGYWLLEQQGDMVKITHQMYGDPGGNLPSWFINSTIARAPYHNFVALRERVQ</sequence>
<feature type="signal peptide" evidence="1">
    <location>
        <begin position="1"/>
        <end position="18"/>
    </location>
</feature>
<dbReference type="InterPro" id="IPR051213">
    <property type="entry name" value="START_lipid_transfer"/>
</dbReference>
<protein>
    <submittedName>
        <fullName evidence="3">Lipid-binding protein</fullName>
    </submittedName>
</protein>
<feature type="domain" description="START" evidence="2">
    <location>
        <begin position="1"/>
        <end position="196"/>
    </location>
</feature>
<evidence type="ECO:0000256" key="1">
    <source>
        <dbReference type="SAM" id="SignalP"/>
    </source>
</evidence>
<accession>A0ABR7Q6P9</accession>
<dbReference type="InterPro" id="IPR002913">
    <property type="entry name" value="START_lipid-bd_dom"/>
</dbReference>
<dbReference type="RefSeq" id="WP_187561171.1">
    <property type="nucleotide sequence ID" value="NZ_JACGWS010000003.1"/>
</dbReference>
<dbReference type="PANTHER" id="PTHR19308:SF14">
    <property type="entry name" value="START DOMAIN-CONTAINING PROTEIN"/>
    <property type="match status" value="1"/>
</dbReference>
<dbReference type="Proteomes" id="UP000619238">
    <property type="component" value="Unassembled WGS sequence"/>
</dbReference>
<comment type="caution">
    <text evidence="3">The sequence shown here is derived from an EMBL/GenBank/DDBJ whole genome shotgun (WGS) entry which is preliminary data.</text>
</comment>
<organism evidence="3 4">
    <name type="scientific">Kordia aestuariivivens</name>
    <dbReference type="NCBI Taxonomy" id="2759037"/>
    <lineage>
        <taxon>Bacteria</taxon>
        <taxon>Pseudomonadati</taxon>
        <taxon>Bacteroidota</taxon>
        <taxon>Flavobacteriia</taxon>
        <taxon>Flavobacteriales</taxon>
        <taxon>Flavobacteriaceae</taxon>
        <taxon>Kordia</taxon>
    </lineage>
</organism>
<dbReference type="InterPro" id="IPR023393">
    <property type="entry name" value="START-like_dom_sf"/>
</dbReference>
<dbReference type="PROSITE" id="PS50848">
    <property type="entry name" value="START"/>
    <property type="match status" value="1"/>
</dbReference>
<dbReference type="PIRSF" id="PIRSF039033">
    <property type="entry name" value="START_dom"/>
    <property type="match status" value="1"/>
</dbReference>
<evidence type="ECO:0000313" key="4">
    <source>
        <dbReference type="Proteomes" id="UP000619238"/>
    </source>
</evidence>
<feature type="chain" id="PRO_5046225798" evidence="1">
    <location>
        <begin position="19"/>
        <end position="196"/>
    </location>
</feature>
<evidence type="ECO:0000259" key="2">
    <source>
        <dbReference type="PROSITE" id="PS50848"/>
    </source>
</evidence>
<reference evidence="3 4" key="1">
    <citation type="submission" date="2020-07" db="EMBL/GenBank/DDBJ databases">
        <title>Description of Kordia aestuariivivens sp. nov., isolated from a tidal flat.</title>
        <authorList>
            <person name="Park S."/>
            <person name="Yoon J.-H."/>
        </authorList>
    </citation>
    <scope>NUCLEOTIDE SEQUENCE [LARGE SCALE GENOMIC DNA]</scope>
    <source>
        <strain evidence="3 4">YSTF-M3</strain>
    </source>
</reference>
<dbReference type="SUPFAM" id="SSF55961">
    <property type="entry name" value="Bet v1-like"/>
    <property type="match status" value="1"/>
</dbReference>
<evidence type="ECO:0000313" key="3">
    <source>
        <dbReference type="EMBL" id="MBC8754118.1"/>
    </source>
</evidence>
<dbReference type="Gene3D" id="3.30.530.20">
    <property type="match status" value="1"/>
</dbReference>
<proteinExistence type="predicted"/>
<keyword evidence="4" id="KW-1185">Reference proteome</keyword>
<gene>
    <name evidence="3" type="ORF">H2O64_05510</name>
</gene>
<keyword evidence="1" id="KW-0732">Signal</keyword>
<dbReference type="PANTHER" id="PTHR19308">
    <property type="entry name" value="PHOSPHATIDYLCHOLINE TRANSFER PROTEIN"/>
    <property type="match status" value="1"/>
</dbReference>
<dbReference type="InterPro" id="IPR028347">
    <property type="entry name" value="START_dom_prot"/>
</dbReference>
<dbReference type="EMBL" id="JACGWS010000003">
    <property type="protein sequence ID" value="MBC8754118.1"/>
    <property type="molecule type" value="Genomic_DNA"/>
</dbReference>
<dbReference type="Pfam" id="PF01852">
    <property type="entry name" value="START"/>
    <property type="match status" value="1"/>
</dbReference>
<name>A0ABR7Q6P9_9FLAO</name>